<accession>A0A3Q4HY74</accession>
<dbReference type="Proteomes" id="UP000261580">
    <property type="component" value="Unassembled WGS sequence"/>
</dbReference>
<dbReference type="AlphaFoldDB" id="A0A3Q4HY74"/>
<sequence length="123" mass="12848">MLQRYGSLSGKLQMIELEKDPAAHGLGISLTGNKDGSRARMGVYVAAIDPLGPAADSDGRLLLGDQILSINGEDVRVTHAEAVDILKKTKGTVVLTHVQLNPVKEPGIGPPSWALGIGCLSPV</sequence>
<dbReference type="InterPro" id="IPR051342">
    <property type="entry name" value="PDZ_scaffold"/>
</dbReference>
<dbReference type="InterPro" id="IPR001478">
    <property type="entry name" value="PDZ"/>
</dbReference>
<dbReference type="SUPFAM" id="SSF50156">
    <property type="entry name" value="PDZ domain-like"/>
    <property type="match status" value="1"/>
</dbReference>
<evidence type="ECO:0000313" key="3">
    <source>
        <dbReference type="Proteomes" id="UP000261580"/>
    </source>
</evidence>
<dbReference type="InterPro" id="IPR036034">
    <property type="entry name" value="PDZ_sf"/>
</dbReference>
<dbReference type="GeneTree" id="ENSGT00940000155586"/>
<dbReference type="Pfam" id="PF00595">
    <property type="entry name" value="PDZ"/>
    <property type="match status" value="1"/>
</dbReference>
<dbReference type="CDD" id="cd00136">
    <property type="entry name" value="PDZ_canonical"/>
    <property type="match status" value="1"/>
</dbReference>
<name>A0A3Q4HY74_NEOBR</name>
<evidence type="ECO:0000259" key="1">
    <source>
        <dbReference type="PROSITE" id="PS50106"/>
    </source>
</evidence>
<dbReference type="PANTHER" id="PTHR19964:SF92">
    <property type="entry name" value="PATJ HOMOLOG"/>
    <property type="match status" value="1"/>
</dbReference>
<reference evidence="2" key="1">
    <citation type="submission" date="2025-08" db="UniProtKB">
        <authorList>
            <consortium name="Ensembl"/>
        </authorList>
    </citation>
    <scope>IDENTIFICATION</scope>
</reference>
<dbReference type="PANTHER" id="PTHR19964">
    <property type="entry name" value="MULTIPLE PDZ DOMAIN PROTEIN"/>
    <property type="match status" value="1"/>
</dbReference>
<dbReference type="Ensembl" id="ENSNBRT00000023298.1">
    <property type="protein sequence ID" value="ENSNBRP00000022702.1"/>
    <property type="gene ID" value="ENSNBRG00000017338.1"/>
</dbReference>
<protein>
    <recommendedName>
        <fullName evidence="1">PDZ domain-containing protein</fullName>
    </recommendedName>
</protein>
<dbReference type="Bgee" id="ENSNBRG00000017338">
    <property type="expression patterns" value="Expressed in camera-type eye and 2 other cell types or tissues"/>
</dbReference>
<dbReference type="Gene3D" id="2.30.42.10">
    <property type="match status" value="1"/>
</dbReference>
<keyword evidence="3" id="KW-1185">Reference proteome</keyword>
<dbReference type="SMART" id="SM00228">
    <property type="entry name" value="PDZ"/>
    <property type="match status" value="1"/>
</dbReference>
<proteinExistence type="predicted"/>
<feature type="domain" description="PDZ" evidence="1">
    <location>
        <begin position="14"/>
        <end position="101"/>
    </location>
</feature>
<reference evidence="2" key="2">
    <citation type="submission" date="2025-09" db="UniProtKB">
        <authorList>
            <consortium name="Ensembl"/>
        </authorList>
    </citation>
    <scope>IDENTIFICATION</scope>
</reference>
<evidence type="ECO:0000313" key="2">
    <source>
        <dbReference type="Ensembl" id="ENSNBRP00000022702.1"/>
    </source>
</evidence>
<dbReference type="PROSITE" id="PS50106">
    <property type="entry name" value="PDZ"/>
    <property type="match status" value="1"/>
</dbReference>
<organism evidence="2 3">
    <name type="scientific">Neolamprologus brichardi</name>
    <name type="common">Fairy cichlid</name>
    <name type="synonym">Lamprologus brichardi</name>
    <dbReference type="NCBI Taxonomy" id="32507"/>
    <lineage>
        <taxon>Eukaryota</taxon>
        <taxon>Metazoa</taxon>
        <taxon>Chordata</taxon>
        <taxon>Craniata</taxon>
        <taxon>Vertebrata</taxon>
        <taxon>Euteleostomi</taxon>
        <taxon>Actinopterygii</taxon>
        <taxon>Neopterygii</taxon>
        <taxon>Teleostei</taxon>
        <taxon>Neoteleostei</taxon>
        <taxon>Acanthomorphata</taxon>
        <taxon>Ovalentaria</taxon>
        <taxon>Cichlomorphae</taxon>
        <taxon>Cichliformes</taxon>
        <taxon>Cichlidae</taxon>
        <taxon>African cichlids</taxon>
        <taxon>Pseudocrenilabrinae</taxon>
        <taxon>Lamprologini</taxon>
        <taxon>Neolamprologus</taxon>
    </lineage>
</organism>